<feature type="signal peptide" evidence="3">
    <location>
        <begin position="1"/>
        <end position="22"/>
    </location>
</feature>
<evidence type="ECO:0000256" key="3">
    <source>
        <dbReference type="SAM" id="SignalP"/>
    </source>
</evidence>
<keyword evidence="4" id="KW-0121">Carboxypeptidase</keyword>
<dbReference type="AlphaFoldDB" id="A0A934SX07"/>
<reference evidence="4" key="1">
    <citation type="submission" date="2021-01" db="EMBL/GenBank/DDBJ databases">
        <title>Genome sequence of strain Noviherbaspirillum sp. DKR-6.</title>
        <authorList>
            <person name="Chaudhary D.K."/>
        </authorList>
    </citation>
    <scope>NUCLEOTIDE SEQUENCE</scope>
    <source>
        <strain evidence="4">DKR-6</strain>
    </source>
</reference>
<evidence type="ECO:0000313" key="5">
    <source>
        <dbReference type="Proteomes" id="UP000622890"/>
    </source>
</evidence>
<dbReference type="Pfam" id="PF02113">
    <property type="entry name" value="Peptidase_S13"/>
    <property type="match status" value="1"/>
</dbReference>
<dbReference type="PRINTS" id="PR00922">
    <property type="entry name" value="DADACBPTASE3"/>
</dbReference>
<keyword evidence="5" id="KW-1185">Reference proteome</keyword>
<keyword evidence="3" id="KW-0732">Signal</keyword>
<dbReference type="NCBIfam" id="TIGR00666">
    <property type="entry name" value="PBP4"/>
    <property type="match status" value="1"/>
</dbReference>
<dbReference type="InterPro" id="IPR012338">
    <property type="entry name" value="Beta-lactam/transpept-like"/>
</dbReference>
<protein>
    <submittedName>
        <fullName evidence="4">D-alanyl-D-alanine carboxypeptidase/D-alanyl-D-alanine-endopeptidase</fullName>
        <ecNumber evidence="4">3.4.16.4</ecNumber>
    </submittedName>
</protein>
<keyword evidence="2 4" id="KW-0378">Hydrolase</keyword>
<dbReference type="PANTHER" id="PTHR30023:SF0">
    <property type="entry name" value="PENICILLIN-SENSITIVE CARBOXYPEPTIDASE A"/>
    <property type="match status" value="1"/>
</dbReference>
<dbReference type="PANTHER" id="PTHR30023">
    <property type="entry name" value="D-ALANYL-D-ALANINE CARBOXYPEPTIDASE"/>
    <property type="match status" value="1"/>
</dbReference>
<accession>A0A934SX07</accession>
<evidence type="ECO:0000256" key="1">
    <source>
        <dbReference type="ARBA" id="ARBA00006096"/>
    </source>
</evidence>
<dbReference type="SUPFAM" id="SSF56601">
    <property type="entry name" value="beta-lactamase/transpeptidase-like"/>
    <property type="match status" value="1"/>
</dbReference>
<evidence type="ECO:0000256" key="2">
    <source>
        <dbReference type="ARBA" id="ARBA00022801"/>
    </source>
</evidence>
<dbReference type="GO" id="GO:0000270">
    <property type="term" value="P:peptidoglycan metabolic process"/>
    <property type="evidence" value="ECO:0007669"/>
    <property type="project" value="TreeGrafter"/>
</dbReference>
<gene>
    <name evidence="4" type="primary">dacB</name>
    <name evidence="4" type="ORF">JJB74_26145</name>
</gene>
<evidence type="ECO:0000313" key="4">
    <source>
        <dbReference type="EMBL" id="MBK4738120.1"/>
    </source>
</evidence>
<keyword evidence="4" id="KW-0645">Protease</keyword>
<dbReference type="InterPro" id="IPR000667">
    <property type="entry name" value="Peptidase_S13"/>
</dbReference>
<dbReference type="EC" id="3.4.16.4" evidence="4"/>
<dbReference type="GO" id="GO:0009002">
    <property type="term" value="F:serine-type D-Ala-D-Ala carboxypeptidase activity"/>
    <property type="evidence" value="ECO:0007669"/>
    <property type="project" value="UniProtKB-EC"/>
</dbReference>
<sequence>MPMFRKLQALLFLLLCCVAAQAQELPAPVAAALRRAGVPPEAIGVYVRAVESPRPLLAINPTLPLSPASTMKLFTTDAALETLGPAYVWKTAAYVRGRQQDGVLEGDLILRGAGDPHLVQENLWLFLRRIRDKGIRDIRGDLLLDRSLFADDAHDAALFDGEPLKSYNAGADALLLNFNAFAVRLVPDQAAGRAQVLVEPPVAGLAVSGPRLVGGDCGDWKGNLSPRIDDAAIAIEGDYPYACGEKEWFIHPYGMKRSAYFGAVFRQIWKELGGSFSGTVRDAPLPADARLVAEWQSEPLGQVVRDINKYSNNVMARQLLLTLGAESGARPADAASGAQAVRAWLARKGIPAPELVIDNGSGLSRNARVSADTMGRMLITAFHAPTMPEFIASLPIAALDGSMRNRLRDSDAAGRAHLKTGTLEGVRAIAGYVLSASGRRYALVCLVNHPNATASLRAMDALLQWVYERG</sequence>
<dbReference type="GO" id="GO:0006508">
    <property type="term" value="P:proteolysis"/>
    <property type="evidence" value="ECO:0007669"/>
    <property type="project" value="InterPro"/>
</dbReference>
<dbReference type="Proteomes" id="UP000622890">
    <property type="component" value="Unassembled WGS sequence"/>
</dbReference>
<dbReference type="EMBL" id="JAEPBG010000017">
    <property type="protein sequence ID" value="MBK4738120.1"/>
    <property type="molecule type" value="Genomic_DNA"/>
</dbReference>
<comment type="similarity">
    <text evidence="1">Belongs to the peptidase S13 family.</text>
</comment>
<proteinExistence type="inferred from homology"/>
<dbReference type="Gene3D" id="3.50.80.20">
    <property type="entry name" value="D-Ala-D-Ala carboxypeptidase C, peptidase S13"/>
    <property type="match status" value="1"/>
</dbReference>
<dbReference type="Gene3D" id="3.40.710.10">
    <property type="entry name" value="DD-peptidase/beta-lactamase superfamily"/>
    <property type="match status" value="1"/>
</dbReference>
<comment type="caution">
    <text evidence="4">The sequence shown here is derived from an EMBL/GenBank/DDBJ whole genome shotgun (WGS) entry which is preliminary data.</text>
</comment>
<organism evidence="4 5">
    <name type="scientific">Noviherbaspirillum pedocola</name>
    <dbReference type="NCBI Taxonomy" id="2801341"/>
    <lineage>
        <taxon>Bacteria</taxon>
        <taxon>Pseudomonadati</taxon>
        <taxon>Pseudomonadota</taxon>
        <taxon>Betaproteobacteria</taxon>
        <taxon>Burkholderiales</taxon>
        <taxon>Oxalobacteraceae</taxon>
        <taxon>Noviherbaspirillum</taxon>
    </lineage>
</organism>
<name>A0A934SX07_9BURK</name>
<feature type="chain" id="PRO_5037899322" evidence="3">
    <location>
        <begin position="23"/>
        <end position="470"/>
    </location>
</feature>